<keyword evidence="6" id="KW-0653">Protein transport</keyword>
<dbReference type="Proteomes" id="UP000092321">
    <property type="component" value="Unassembled WGS sequence"/>
</dbReference>
<dbReference type="AlphaFoldDB" id="A0A1B7TDH8"/>
<evidence type="ECO:0000256" key="2">
    <source>
        <dbReference type="ARBA" id="ARBA00008444"/>
    </source>
</evidence>
<comment type="caution">
    <text evidence="12">The sequence shown here is derived from an EMBL/GenBank/DDBJ whole genome shotgun (WGS) entry which is preliminary data.</text>
</comment>
<evidence type="ECO:0000313" key="13">
    <source>
        <dbReference type="Proteomes" id="UP000092321"/>
    </source>
</evidence>
<keyword evidence="9" id="KW-0496">Mitochondrion</keyword>
<evidence type="ECO:0000256" key="5">
    <source>
        <dbReference type="ARBA" id="ARBA00022792"/>
    </source>
</evidence>
<dbReference type="GO" id="GO:0030150">
    <property type="term" value="P:protein import into mitochondrial matrix"/>
    <property type="evidence" value="ECO:0007669"/>
    <property type="project" value="TreeGrafter"/>
</dbReference>
<evidence type="ECO:0000313" key="12">
    <source>
        <dbReference type="EMBL" id="OBA26770.1"/>
    </source>
</evidence>
<evidence type="ECO:0000256" key="4">
    <source>
        <dbReference type="ARBA" id="ARBA00022692"/>
    </source>
</evidence>
<accession>A0A1B7TDH8</accession>
<evidence type="ECO:0000256" key="11">
    <source>
        <dbReference type="SAM" id="Phobius"/>
    </source>
</evidence>
<sequence length="154" mass="15914">MSATDHSREPCPLVILNDLGGAFVMGGLGGVIWHGIKGFRNSPSGERLAGAKLSIKTRAPVSGGNFGMWGGLFSGFDCAVKGVRKREDIWNGIIAGFFTGGTLAIRGGWRSIRNGAITCGILIGCIEGVGLLIQRANTQVPVAPALPGDQPLAA</sequence>
<comment type="subcellular location">
    <subcellularLocation>
        <location evidence="1">Mitochondrion inner membrane</location>
        <topology evidence="1">Multi-pass membrane protein</topology>
    </subcellularLocation>
</comment>
<evidence type="ECO:0000256" key="6">
    <source>
        <dbReference type="ARBA" id="ARBA00022927"/>
    </source>
</evidence>
<evidence type="ECO:0000256" key="7">
    <source>
        <dbReference type="ARBA" id="ARBA00022989"/>
    </source>
</evidence>
<keyword evidence="4 11" id="KW-0812">Transmembrane</keyword>
<evidence type="ECO:0000256" key="8">
    <source>
        <dbReference type="ARBA" id="ARBA00023010"/>
    </source>
</evidence>
<proteinExistence type="inferred from homology"/>
<gene>
    <name evidence="12" type="ORF">HANVADRAFT_24632</name>
</gene>
<dbReference type="EMBL" id="LXPE01000013">
    <property type="protein sequence ID" value="OBA26770.1"/>
    <property type="molecule type" value="Genomic_DNA"/>
</dbReference>
<comment type="similarity">
    <text evidence="2">Belongs to the Tim17/Tim22/Tim23 family.</text>
</comment>
<keyword evidence="13" id="KW-1185">Reference proteome</keyword>
<reference evidence="13" key="1">
    <citation type="journal article" date="2016" name="Proc. Natl. Acad. Sci. U.S.A.">
        <title>Comparative genomics of biotechnologically important yeasts.</title>
        <authorList>
            <person name="Riley R."/>
            <person name="Haridas S."/>
            <person name="Wolfe K.H."/>
            <person name="Lopes M.R."/>
            <person name="Hittinger C.T."/>
            <person name="Goeker M."/>
            <person name="Salamov A.A."/>
            <person name="Wisecaver J.H."/>
            <person name="Long T.M."/>
            <person name="Calvey C.H."/>
            <person name="Aerts A.L."/>
            <person name="Barry K.W."/>
            <person name="Choi C."/>
            <person name="Clum A."/>
            <person name="Coughlan A.Y."/>
            <person name="Deshpande S."/>
            <person name="Douglass A.P."/>
            <person name="Hanson S.J."/>
            <person name="Klenk H.-P."/>
            <person name="LaButti K.M."/>
            <person name="Lapidus A."/>
            <person name="Lindquist E.A."/>
            <person name="Lipzen A.M."/>
            <person name="Meier-Kolthoff J.P."/>
            <person name="Ohm R.A."/>
            <person name="Otillar R.P."/>
            <person name="Pangilinan J.L."/>
            <person name="Peng Y."/>
            <person name="Rokas A."/>
            <person name="Rosa C.A."/>
            <person name="Scheuner C."/>
            <person name="Sibirny A.A."/>
            <person name="Slot J.C."/>
            <person name="Stielow J.B."/>
            <person name="Sun H."/>
            <person name="Kurtzman C.P."/>
            <person name="Blackwell M."/>
            <person name="Grigoriev I.V."/>
            <person name="Jeffries T.W."/>
        </authorList>
    </citation>
    <scope>NUCLEOTIDE SEQUENCE [LARGE SCALE GENOMIC DNA]</scope>
    <source>
        <strain evidence="13">NRRL Y-1626</strain>
    </source>
</reference>
<dbReference type="PANTHER" id="PTHR10485:SF0">
    <property type="entry name" value="AT05822P-RELATED"/>
    <property type="match status" value="1"/>
</dbReference>
<keyword evidence="8" id="KW-0811">Translocation</keyword>
<feature type="transmembrane region" description="Helical" evidence="11">
    <location>
        <begin position="12"/>
        <end position="33"/>
    </location>
</feature>
<dbReference type="Pfam" id="PF02466">
    <property type="entry name" value="Tim17"/>
    <property type="match status" value="1"/>
</dbReference>
<evidence type="ECO:0000256" key="10">
    <source>
        <dbReference type="ARBA" id="ARBA00023136"/>
    </source>
</evidence>
<keyword evidence="10 11" id="KW-0472">Membrane</keyword>
<dbReference type="OrthoDB" id="2261329at2759"/>
<evidence type="ECO:0000256" key="1">
    <source>
        <dbReference type="ARBA" id="ARBA00004448"/>
    </source>
</evidence>
<name>A0A1B7TDH8_9ASCO</name>
<keyword evidence="7 11" id="KW-1133">Transmembrane helix</keyword>
<protein>
    <submittedName>
        <fullName evidence="12">Mitochondrial import inner membrane translocase, subunit Tim17/22</fullName>
    </submittedName>
</protein>
<keyword evidence="5" id="KW-0999">Mitochondrion inner membrane</keyword>
<evidence type="ECO:0000256" key="3">
    <source>
        <dbReference type="ARBA" id="ARBA00022448"/>
    </source>
</evidence>
<organism evidence="12 13">
    <name type="scientific">Hanseniaspora valbyensis NRRL Y-1626</name>
    <dbReference type="NCBI Taxonomy" id="766949"/>
    <lineage>
        <taxon>Eukaryota</taxon>
        <taxon>Fungi</taxon>
        <taxon>Dikarya</taxon>
        <taxon>Ascomycota</taxon>
        <taxon>Saccharomycotina</taxon>
        <taxon>Saccharomycetes</taxon>
        <taxon>Saccharomycodales</taxon>
        <taxon>Saccharomycodaceae</taxon>
        <taxon>Hanseniaspora</taxon>
    </lineage>
</organism>
<dbReference type="PANTHER" id="PTHR10485">
    <property type="entry name" value="MITOCHONDRIAL IMPORT INNER MEMBRANE TRANSLOCASE SUBUNIT TIM-17"/>
    <property type="match status" value="1"/>
</dbReference>
<dbReference type="GO" id="GO:0005744">
    <property type="term" value="C:TIM23 mitochondrial import inner membrane translocase complex"/>
    <property type="evidence" value="ECO:0007669"/>
    <property type="project" value="TreeGrafter"/>
</dbReference>
<keyword evidence="3" id="KW-0813">Transport</keyword>
<dbReference type="GO" id="GO:0008320">
    <property type="term" value="F:protein transmembrane transporter activity"/>
    <property type="evidence" value="ECO:0007669"/>
    <property type="project" value="TreeGrafter"/>
</dbReference>
<evidence type="ECO:0000256" key="9">
    <source>
        <dbReference type="ARBA" id="ARBA00023128"/>
    </source>
</evidence>